<feature type="compositionally biased region" description="Acidic residues" evidence="1">
    <location>
        <begin position="53"/>
        <end position="72"/>
    </location>
</feature>
<comment type="caution">
    <text evidence="2">The sequence shown here is derived from an EMBL/GenBank/DDBJ whole genome shotgun (WGS) entry which is preliminary data.</text>
</comment>
<dbReference type="Proteomes" id="UP001189429">
    <property type="component" value="Unassembled WGS sequence"/>
</dbReference>
<proteinExistence type="predicted"/>
<feature type="compositionally biased region" description="Basic residues" evidence="1">
    <location>
        <begin position="1"/>
        <end position="12"/>
    </location>
</feature>
<name>A0ABN9R652_9DINO</name>
<feature type="region of interest" description="Disordered" evidence="1">
    <location>
        <begin position="40"/>
        <end position="72"/>
    </location>
</feature>
<evidence type="ECO:0000256" key="1">
    <source>
        <dbReference type="SAM" id="MobiDB-lite"/>
    </source>
</evidence>
<protein>
    <submittedName>
        <fullName evidence="2">Uncharacterized protein</fullName>
    </submittedName>
</protein>
<reference evidence="2" key="1">
    <citation type="submission" date="2023-10" db="EMBL/GenBank/DDBJ databases">
        <authorList>
            <person name="Chen Y."/>
            <person name="Shah S."/>
            <person name="Dougan E. K."/>
            <person name="Thang M."/>
            <person name="Chan C."/>
        </authorList>
    </citation>
    <scope>NUCLEOTIDE SEQUENCE [LARGE SCALE GENOMIC DNA]</scope>
</reference>
<sequence>MRRRRWRERWRRPSTWPTPPWSSGMALLLGGTLQEAARAQAGLATGKWQGPEPDFDEAEDVDEESEDTSDEELASIERLRQACFRTCEEEAGEAASEASAAREQAVATHGGWGLGGGGLAVAAGYLMAAAGAEGAVAGVAEAATVTVGETRRRASRRNGGPRRLGPRGGRPGAAEVGRFGAIRREPPASRGASAPNSI</sequence>
<gene>
    <name evidence="2" type="ORF">PCOR1329_LOCUS17953</name>
</gene>
<dbReference type="EMBL" id="CAUYUJ010005603">
    <property type="protein sequence ID" value="CAK0814307.1"/>
    <property type="molecule type" value="Genomic_DNA"/>
</dbReference>
<accession>A0ABN9R652</accession>
<keyword evidence="3" id="KW-1185">Reference proteome</keyword>
<evidence type="ECO:0000313" key="3">
    <source>
        <dbReference type="Proteomes" id="UP001189429"/>
    </source>
</evidence>
<organism evidence="2 3">
    <name type="scientific">Prorocentrum cordatum</name>
    <dbReference type="NCBI Taxonomy" id="2364126"/>
    <lineage>
        <taxon>Eukaryota</taxon>
        <taxon>Sar</taxon>
        <taxon>Alveolata</taxon>
        <taxon>Dinophyceae</taxon>
        <taxon>Prorocentrales</taxon>
        <taxon>Prorocentraceae</taxon>
        <taxon>Prorocentrum</taxon>
    </lineage>
</organism>
<evidence type="ECO:0000313" key="2">
    <source>
        <dbReference type="EMBL" id="CAK0814307.1"/>
    </source>
</evidence>
<feature type="region of interest" description="Disordered" evidence="1">
    <location>
        <begin position="146"/>
        <end position="198"/>
    </location>
</feature>
<feature type="region of interest" description="Disordered" evidence="1">
    <location>
        <begin position="1"/>
        <end position="23"/>
    </location>
</feature>